<feature type="region of interest" description="Disordered" evidence="2">
    <location>
        <begin position="14"/>
        <end position="41"/>
    </location>
</feature>
<comment type="caution">
    <text evidence="4">The sequence shown here is derived from an EMBL/GenBank/DDBJ whole genome shotgun (WGS) entry which is preliminary data.</text>
</comment>
<gene>
    <name evidence="4" type="ORF">SYV04_27515</name>
</gene>
<dbReference type="InterPro" id="IPR039068">
    <property type="entry name" value="PqqC-like"/>
</dbReference>
<dbReference type="SUPFAM" id="SSF51182">
    <property type="entry name" value="RmlC-like cupins"/>
    <property type="match status" value="1"/>
</dbReference>
<keyword evidence="1" id="KW-0560">Oxidoreductase</keyword>
<dbReference type="InterPro" id="IPR016084">
    <property type="entry name" value="Haem_Oase-like_multi-hlx"/>
</dbReference>
<dbReference type="RefSeq" id="WP_321548897.1">
    <property type="nucleotide sequence ID" value="NZ_JAXIVS010000010.1"/>
</dbReference>
<dbReference type="InterPro" id="IPR011051">
    <property type="entry name" value="RmlC_Cupin_sf"/>
</dbReference>
<feature type="domain" description="Cupin type-2" evidence="3">
    <location>
        <begin position="333"/>
        <end position="399"/>
    </location>
</feature>
<dbReference type="PANTHER" id="PTHR40279">
    <property type="entry name" value="PQQC-LIKE PROTEIN"/>
    <property type="match status" value="1"/>
</dbReference>
<keyword evidence="5" id="KW-1185">Reference proteome</keyword>
<evidence type="ECO:0000256" key="2">
    <source>
        <dbReference type="SAM" id="MobiDB-lite"/>
    </source>
</evidence>
<evidence type="ECO:0000256" key="1">
    <source>
        <dbReference type="ARBA" id="ARBA00023002"/>
    </source>
</evidence>
<dbReference type="Pfam" id="PF14518">
    <property type="entry name" value="Haem_oxygenas_2"/>
    <property type="match status" value="1"/>
</dbReference>
<dbReference type="Pfam" id="PF07883">
    <property type="entry name" value="Cupin_2"/>
    <property type="match status" value="1"/>
</dbReference>
<name>A0ABU5HA27_9BACT</name>
<dbReference type="InterPro" id="IPR013096">
    <property type="entry name" value="Cupin_2"/>
</dbReference>
<proteinExistence type="predicted"/>
<dbReference type="SUPFAM" id="SSF48613">
    <property type="entry name" value="Heme oxygenase-like"/>
    <property type="match status" value="1"/>
</dbReference>
<dbReference type="Proteomes" id="UP001291309">
    <property type="component" value="Unassembled WGS sequence"/>
</dbReference>
<evidence type="ECO:0000259" key="3">
    <source>
        <dbReference type="Pfam" id="PF07883"/>
    </source>
</evidence>
<dbReference type="InterPro" id="IPR014710">
    <property type="entry name" value="RmlC-like_jellyroll"/>
</dbReference>
<organism evidence="4 5">
    <name type="scientific">Hyalangium rubrum</name>
    <dbReference type="NCBI Taxonomy" id="3103134"/>
    <lineage>
        <taxon>Bacteria</taxon>
        <taxon>Pseudomonadati</taxon>
        <taxon>Myxococcota</taxon>
        <taxon>Myxococcia</taxon>
        <taxon>Myxococcales</taxon>
        <taxon>Cystobacterineae</taxon>
        <taxon>Archangiaceae</taxon>
        <taxon>Hyalangium</taxon>
    </lineage>
</organism>
<evidence type="ECO:0000313" key="4">
    <source>
        <dbReference type="EMBL" id="MDY7230175.1"/>
    </source>
</evidence>
<dbReference type="SMART" id="SM01236">
    <property type="entry name" value="Haem_oxygenase_2"/>
    <property type="match status" value="1"/>
</dbReference>
<accession>A0ABU5HA27</accession>
<protein>
    <submittedName>
        <fullName evidence="4">Cupin domain-containing protein</fullName>
    </submittedName>
</protein>
<sequence length="427" mass="47149">MSLPSAGLALSPLDMATKPGVPEPVTAPSSGAPCGMSAPDEVPTSAEAAMEALHVRLASHPFWDNRLLRACRRGMLTREDHALIFSQYALLTRSATRFLHALLAQCDSETGCARLTQALWEEVGAPPPEKRPAALFRRFLREGLGVDADATRFLDATRYFVRECMDVCLRAPPCEASAFLALGLEAPLPRLYSLFVDGLLKAGVSERHLPFFYRRMDPGSARASMLEALVLSHVHEPGWFERCAGAMERALELQGHFFDGLFEAVQQRRLSPLMERIQARLPLAPEQPEPRTIHLGEVSQLVPHYRHAHEWRGIDFTVDPVPFGAEVLETQVLRVAPGRTDEAREHAHELLLVVLAGTGRVHVRGTAVDVKPGDAVFVPRWASHQACNTGAEPLALLAVTDHGLTRRAHEEELLRTARILRETGNTR</sequence>
<dbReference type="EMBL" id="JAXIVS010000010">
    <property type="protein sequence ID" value="MDY7230175.1"/>
    <property type="molecule type" value="Genomic_DNA"/>
</dbReference>
<dbReference type="Gene3D" id="2.60.120.10">
    <property type="entry name" value="Jelly Rolls"/>
    <property type="match status" value="1"/>
</dbReference>
<dbReference type="PANTHER" id="PTHR40279:SF3">
    <property type="entry name" value="4-AMINOBENZOATE SYNTHASE"/>
    <property type="match status" value="1"/>
</dbReference>
<dbReference type="Gene3D" id="1.20.910.10">
    <property type="entry name" value="Heme oxygenase-like"/>
    <property type="match status" value="1"/>
</dbReference>
<evidence type="ECO:0000313" key="5">
    <source>
        <dbReference type="Proteomes" id="UP001291309"/>
    </source>
</evidence>
<reference evidence="4 5" key="1">
    <citation type="submission" date="2023-12" db="EMBL/GenBank/DDBJ databases">
        <title>the genome sequence of Hyalangium sp. s54d21.</title>
        <authorList>
            <person name="Zhang X."/>
        </authorList>
    </citation>
    <scope>NUCLEOTIDE SEQUENCE [LARGE SCALE GENOMIC DNA]</scope>
    <source>
        <strain evidence="5">s54d21</strain>
    </source>
</reference>